<dbReference type="PANTHER" id="PTHR43252">
    <property type="entry name" value="TRANSCRIPTIONAL REGULATOR YQJI"/>
    <property type="match status" value="1"/>
</dbReference>
<feature type="domain" description="Transcription regulator PadR N-terminal" evidence="1">
    <location>
        <begin position="7"/>
        <end position="80"/>
    </location>
</feature>
<dbReference type="Proteomes" id="UP001168524">
    <property type="component" value="Unassembled WGS sequence"/>
</dbReference>
<organism evidence="3 4">
    <name type="scientific">Acinetobacter thutiue</name>
    <dbReference type="NCBI Taxonomy" id="2998078"/>
    <lineage>
        <taxon>Bacteria</taxon>
        <taxon>Pseudomonadati</taxon>
        <taxon>Pseudomonadota</taxon>
        <taxon>Gammaproteobacteria</taxon>
        <taxon>Moraxellales</taxon>
        <taxon>Moraxellaceae</taxon>
        <taxon>Acinetobacter</taxon>
    </lineage>
</organism>
<gene>
    <name evidence="3" type="ORF">QTA56_06110</name>
</gene>
<evidence type="ECO:0000259" key="2">
    <source>
        <dbReference type="Pfam" id="PF10400"/>
    </source>
</evidence>
<dbReference type="Gene3D" id="6.10.140.190">
    <property type="match status" value="1"/>
</dbReference>
<dbReference type="InterPro" id="IPR005149">
    <property type="entry name" value="Tscrpt_reg_PadR_N"/>
</dbReference>
<dbReference type="InterPro" id="IPR036390">
    <property type="entry name" value="WH_DNA-bd_sf"/>
</dbReference>
<dbReference type="EMBL" id="JAUDZE010000002">
    <property type="protein sequence ID" value="MDN0013814.1"/>
    <property type="molecule type" value="Genomic_DNA"/>
</dbReference>
<dbReference type="InterPro" id="IPR018309">
    <property type="entry name" value="Tscrpt_reg_PadR_C"/>
</dbReference>
<comment type="caution">
    <text evidence="3">The sequence shown here is derived from an EMBL/GenBank/DDBJ whole genome shotgun (WGS) entry which is preliminary data.</text>
</comment>
<dbReference type="Gene3D" id="1.10.10.10">
    <property type="entry name" value="Winged helix-like DNA-binding domain superfamily/Winged helix DNA-binding domain"/>
    <property type="match status" value="1"/>
</dbReference>
<evidence type="ECO:0000313" key="4">
    <source>
        <dbReference type="Proteomes" id="UP001168524"/>
    </source>
</evidence>
<dbReference type="SUPFAM" id="SSF46785">
    <property type="entry name" value="Winged helix' DNA-binding domain"/>
    <property type="match status" value="1"/>
</dbReference>
<keyword evidence="4" id="KW-1185">Reference proteome</keyword>
<proteinExistence type="predicted"/>
<sequence>MSLRHVLLVYLGTGAASGYDIIKGFQHTYGYLWNASFQQIYRDLGKLHSDGLIDCDIVENAPRPPRKVYRLNPEGYAAMQKWLATPIKPPHLNSEFLVKLSSVHLLDADQFMQEFQQYRQAYQQSLDDLFRMQAVFQSLPPNVLEKFEGIYLTLTHGISQIQCWLEWAKQVEVFLQKQKWRETTAEDLQLFTEALQLNQPET</sequence>
<dbReference type="RefSeq" id="WP_267980076.1">
    <property type="nucleotide sequence ID" value="NZ_JAPQKF010000002.1"/>
</dbReference>
<evidence type="ECO:0000313" key="3">
    <source>
        <dbReference type="EMBL" id="MDN0013814.1"/>
    </source>
</evidence>
<accession>A0ABT7WMA5</accession>
<dbReference type="Pfam" id="PF10400">
    <property type="entry name" value="Vir_act_alpha_C"/>
    <property type="match status" value="1"/>
</dbReference>
<evidence type="ECO:0000259" key="1">
    <source>
        <dbReference type="Pfam" id="PF03551"/>
    </source>
</evidence>
<dbReference type="PANTHER" id="PTHR43252:SF4">
    <property type="entry name" value="TRANSCRIPTIONAL REGULATORY PROTEIN"/>
    <property type="match status" value="1"/>
</dbReference>
<reference evidence="3" key="1">
    <citation type="submission" date="2023-06" db="EMBL/GenBank/DDBJ databases">
        <title>Two novel species of Acinetobacter isolated from motorbike repairing workshop in Vietnam.</title>
        <authorList>
            <person name="Le N.T.T."/>
        </authorList>
    </citation>
    <scope>NUCLEOTIDE SEQUENCE</scope>
    <source>
        <strain evidence="3">VNH17</strain>
    </source>
</reference>
<dbReference type="InterPro" id="IPR036388">
    <property type="entry name" value="WH-like_DNA-bd_sf"/>
</dbReference>
<feature type="domain" description="Transcription regulator PadR C-terminal" evidence="2">
    <location>
        <begin position="94"/>
        <end position="172"/>
    </location>
</feature>
<protein>
    <submittedName>
        <fullName evidence="3">PadR family transcriptional regulator</fullName>
    </submittedName>
</protein>
<dbReference type="Pfam" id="PF03551">
    <property type="entry name" value="PadR"/>
    <property type="match status" value="1"/>
</dbReference>
<name>A0ABT7WMA5_9GAMM</name>